<dbReference type="AlphaFoldDB" id="A0A6V8SG81"/>
<evidence type="ECO:0000259" key="2">
    <source>
        <dbReference type="PROSITE" id="PS50006"/>
    </source>
</evidence>
<evidence type="ECO:0000313" key="4">
    <source>
        <dbReference type="Proteomes" id="UP000580568"/>
    </source>
</evidence>
<keyword evidence="4" id="KW-1185">Reference proteome</keyword>
<protein>
    <recommendedName>
        <fullName evidence="2">FHA domain-containing protein</fullName>
    </recommendedName>
</protein>
<feature type="region of interest" description="Disordered" evidence="1">
    <location>
        <begin position="34"/>
        <end position="61"/>
    </location>
</feature>
<feature type="compositionally biased region" description="Polar residues" evidence="1">
    <location>
        <begin position="41"/>
        <end position="56"/>
    </location>
</feature>
<dbReference type="InterPro" id="IPR008984">
    <property type="entry name" value="SMAD_FHA_dom_sf"/>
</dbReference>
<proteinExistence type="predicted"/>
<dbReference type="Pfam" id="PF00498">
    <property type="entry name" value="FHA"/>
    <property type="match status" value="1"/>
</dbReference>
<dbReference type="InterPro" id="IPR000253">
    <property type="entry name" value="FHA_dom"/>
</dbReference>
<comment type="caution">
    <text evidence="3">The sequence shown here is derived from an EMBL/GenBank/DDBJ whole genome shotgun (WGS) entry which is preliminary data.</text>
</comment>
<organism evidence="3 4">
    <name type="scientific">Clostridium fungisolvens</name>
    <dbReference type="NCBI Taxonomy" id="1604897"/>
    <lineage>
        <taxon>Bacteria</taxon>
        <taxon>Bacillati</taxon>
        <taxon>Bacillota</taxon>
        <taxon>Clostridia</taxon>
        <taxon>Eubacteriales</taxon>
        <taxon>Clostridiaceae</taxon>
        <taxon>Clostridium</taxon>
    </lineage>
</organism>
<dbReference type="SUPFAM" id="SSF49879">
    <property type="entry name" value="SMAD/FHA domain"/>
    <property type="match status" value="1"/>
</dbReference>
<evidence type="ECO:0000313" key="3">
    <source>
        <dbReference type="EMBL" id="GFP75485.1"/>
    </source>
</evidence>
<accession>A0A6V8SG81</accession>
<evidence type="ECO:0000256" key="1">
    <source>
        <dbReference type="SAM" id="MobiDB-lite"/>
    </source>
</evidence>
<gene>
    <name evidence="3" type="ORF">bsdtw1_01565</name>
</gene>
<dbReference type="CDD" id="cd00060">
    <property type="entry name" value="FHA"/>
    <property type="match status" value="1"/>
</dbReference>
<feature type="domain" description="FHA" evidence="2">
    <location>
        <begin position="114"/>
        <end position="167"/>
    </location>
</feature>
<sequence>MEMKRCEKGHFYDAKRTPTCPYCSGSSDSINLTAPLDSGTGEISKTRPLSESGSEISKTRPLGVNQHNNVVQGDREKTVALMKEAIGVDPVVGWLVCIEGADKGRDYRIHGERNFMGRSEKMDICIRGDETISRDTHAVISYDSRRNTFRLYQGDAKGIVYLNDEEVVTAVLLKPYDTIELGKSKLLFIPFCGELFKWE</sequence>
<dbReference type="Gene3D" id="2.60.200.20">
    <property type="match status" value="1"/>
</dbReference>
<reference evidence="3 4" key="1">
    <citation type="submission" date="2020-07" db="EMBL/GenBank/DDBJ databases">
        <title>A new beta-1,3-glucan-decomposing anaerobic bacterium isolated from anoxic soil subjected to biological soil disinfestation.</title>
        <authorList>
            <person name="Ueki A."/>
            <person name="Tonouchi A."/>
        </authorList>
    </citation>
    <scope>NUCLEOTIDE SEQUENCE [LARGE SCALE GENOMIC DNA]</scope>
    <source>
        <strain evidence="3 4">TW1</strain>
    </source>
</reference>
<name>A0A6V8SG81_9CLOT</name>
<dbReference type="EMBL" id="BLZR01000001">
    <property type="protein sequence ID" value="GFP75485.1"/>
    <property type="molecule type" value="Genomic_DNA"/>
</dbReference>
<dbReference type="Proteomes" id="UP000580568">
    <property type="component" value="Unassembled WGS sequence"/>
</dbReference>
<dbReference type="PROSITE" id="PS50006">
    <property type="entry name" value="FHA_DOMAIN"/>
    <property type="match status" value="1"/>
</dbReference>